<keyword evidence="11" id="KW-1185">Reference proteome</keyword>
<dbReference type="STRING" id="53501.SAMN04488043_107169"/>
<keyword evidence="10" id="KW-0328">Glycosyltransferase</keyword>
<evidence type="ECO:0000313" key="11">
    <source>
        <dbReference type="Proteomes" id="UP000051587"/>
    </source>
</evidence>
<protein>
    <recommendedName>
        <fullName evidence="4 8">3-deoxy-D-manno-octulosonic acid transferase</fullName>
        <shortName evidence="8">Kdo transferase</shortName>
        <ecNumber evidence="3 8">2.4.99.12</ecNumber>
    </recommendedName>
    <alternativeName>
        <fullName evidence="6 8">Lipid IV(A) 3-deoxy-D-manno-octulosonic acid transferase</fullName>
    </alternativeName>
</protein>
<dbReference type="Gene3D" id="3.40.50.11720">
    <property type="entry name" value="3-Deoxy-D-manno-octulosonic-acid transferase, N-terminal domain"/>
    <property type="match status" value="1"/>
</dbReference>
<evidence type="ECO:0000256" key="4">
    <source>
        <dbReference type="ARBA" id="ARBA00019077"/>
    </source>
</evidence>
<dbReference type="EC" id="2.4.99.12" evidence="3 8"/>
<keyword evidence="5 8" id="KW-0808">Transferase</keyword>
<keyword evidence="8" id="KW-0472">Membrane</keyword>
<dbReference type="RefSeq" id="WP_058261451.1">
    <property type="nucleotide sequence ID" value="NZ_CP051181.1"/>
</dbReference>
<dbReference type="PANTHER" id="PTHR42755:SF1">
    <property type="entry name" value="3-DEOXY-D-MANNO-OCTULOSONIC ACID TRANSFERASE, MITOCHONDRIAL-RELATED"/>
    <property type="match status" value="1"/>
</dbReference>
<comment type="similarity">
    <text evidence="8">Belongs to the glycosyltransferase group 1 family.</text>
</comment>
<dbReference type="SUPFAM" id="SSF53756">
    <property type="entry name" value="UDP-Glycosyltransferase/glycogen phosphorylase"/>
    <property type="match status" value="1"/>
</dbReference>
<evidence type="ECO:0000256" key="6">
    <source>
        <dbReference type="ARBA" id="ARBA00031445"/>
    </source>
</evidence>
<evidence type="ECO:0000256" key="8">
    <source>
        <dbReference type="RuleBase" id="RU365103"/>
    </source>
</evidence>
<dbReference type="GO" id="GO:0043842">
    <property type="term" value="F:Kdo transferase activity"/>
    <property type="evidence" value="ECO:0007669"/>
    <property type="project" value="UniProtKB-EC"/>
</dbReference>
<comment type="subcellular location">
    <subcellularLocation>
        <location evidence="8">Cell membrane</location>
    </subcellularLocation>
</comment>
<evidence type="ECO:0000256" key="1">
    <source>
        <dbReference type="ARBA" id="ARBA00003394"/>
    </source>
</evidence>
<dbReference type="Pfam" id="PF04413">
    <property type="entry name" value="Glycos_transf_N"/>
    <property type="match status" value="1"/>
</dbReference>
<dbReference type="AlphaFoldDB" id="A0A0N7LUG4"/>
<accession>A0A0N7LUG4</accession>
<evidence type="ECO:0000313" key="10">
    <source>
        <dbReference type="EMBL" id="CUH63426.1"/>
    </source>
</evidence>
<dbReference type="OrthoDB" id="9789797at2"/>
<dbReference type="GO" id="GO:0009245">
    <property type="term" value="P:lipid A biosynthetic process"/>
    <property type="evidence" value="ECO:0007669"/>
    <property type="project" value="TreeGrafter"/>
</dbReference>
<gene>
    <name evidence="10" type="primary">waaA_1</name>
    <name evidence="10" type="ORF">TG4357_00666</name>
</gene>
<reference evidence="10 11" key="1">
    <citation type="submission" date="2015-09" db="EMBL/GenBank/DDBJ databases">
        <authorList>
            <consortium name="Swine Surveillance"/>
        </authorList>
    </citation>
    <scope>NUCLEOTIDE SEQUENCE [LARGE SCALE GENOMIC DNA]</scope>
    <source>
        <strain evidence="10 11">CECT 4357</strain>
    </source>
</reference>
<feature type="domain" description="3-deoxy-D-manno-octulosonic-acid transferase N-terminal" evidence="9">
    <location>
        <begin position="21"/>
        <end position="186"/>
    </location>
</feature>
<comment type="function">
    <text evidence="1 8">Involved in lipopolysaccharide (LPS) biosynthesis. Catalyzes the transfer of 3-deoxy-D-manno-octulosonate (Kdo) residue(s) from CMP-Kdo to lipid IV(A), the tetraacyldisaccharide-1,4'-bisphosphate precursor of lipid A.</text>
</comment>
<evidence type="ECO:0000256" key="7">
    <source>
        <dbReference type="ARBA" id="ARBA00049183"/>
    </source>
</evidence>
<dbReference type="GO" id="GO:0005886">
    <property type="term" value="C:plasma membrane"/>
    <property type="evidence" value="ECO:0007669"/>
    <property type="project" value="UniProtKB-SubCell"/>
</dbReference>
<keyword evidence="8" id="KW-0448">Lipopolysaccharide biosynthesis</keyword>
<dbReference type="InterPro" id="IPR007507">
    <property type="entry name" value="Glycos_transf_N"/>
</dbReference>
<evidence type="ECO:0000256" key="5">
    <source>
        <dbReference type="ARBA" id="ARBA00022679"/>
    </source>
</evidence>
<dbReference type="Proteomes" id="UP000051587">
    <property type="component" value="Unassembled WGS sequence"/>
</dbReference>
<evidence type="ECO:0000256" key="2">
    <source>
        <dbReference type="ARBA" id="ARBA00004713"/>
    </source>
</evidence>
<keyword evidence="8" id="KW-1003">Cell membrane</keyword>
<proteinExistence type="inferred from homology"/>
<dbReference type="InterPro" id="IPR039901">
    <property type="entry name" value="Kdotransferase"/>
</dbReference>
<dbReference type="EMBL" id="CYSA01000007">
    <property type="protein sequence ID" value="CUH63426.1"/>
    <property type="molecule type" value="Genomic_DNA"/>
</dbReference>
<sequence>MAPSLSLVAYMALARRAPRDRIDFDTDRPDGELVWAHVSSLPRAAAILQLFHRLELLRPGIRLLLTTAPGLPRPDHLKRRVIWQQIPEESVAAIHQFLDHWKPDLCLWTSGHLRPAVIELTARSNVPLYLVDAETAALEDARFRWLPDMSRGILRRFRKILASDAAAAQRLRRIGLSSDDVLSIGALQEGRAALNCDEAARDRLAATLTGRPVWLAAMVQFGEVGIVAQAQRSAMRFAHRQLLILVPDDETRGPQIARQLRDQGWTVAEWSQGDYPEETTQILLADTRGEMGLWYRLSPITFMGSSLLSGYGGRDPYEPAALGSAILYGPNVGRYLSGYSRFSTAGAARIVRDADSLAGAVMQLSAPDQAAAMAHAAWEVSSLGAEVTDAVIEMIQDELDQREAS</sequence>
<dbReference type="UniPathway" id="UPA00958"/>
<dbReference type="InterPro" id="IPR038107">
    <property type="entry name" value="Glycos_transf_N_sf"/>
</dbReference>
<comment type="catalytic activity">
    <reaction evidence="7 8">
        <text>lipid IVA (E. coli) + CMP-3-deoxy-beta-D-manno-octulosonate = alpha-Kdo-(2-&gt;6)-lipid IVA (E. coli) + CMP + H(+)</text>
        <dbReference type="Rhea" id="RHEA:28066"/>
        <dbReference type="ChEBI" id="CHEBI:15378"/>
        <dbReference type="ChEBI" id="CHEBI:58603"/>
        <dbReference type="ChEBI" id="CHEBI:60364"/>
        <dbReference type="ChEBI" id="CHEBI:60377"/>
        <dbReference type="ChEBI" id="CHEBI:85987"/>
        <dbReference type="EC" id="2.4.99.12"/>
    </reaction>
</comment>
<dbReference type="Gene3D" id="3.40.50.2000">
    <property type="entry name" value="Glycogen Phosphorylase B"/>
    <property type="match status" value="1"/>
</dbReference>
<dbReference type="PANTHER" id="PTHR42755">
    <property type="entry name" value="3-DEOXY-MANNO-OCTULOSONATE CYTIDYLYLTRANSFERASE"/>
    <property type="match status" value="1"/>
</dbReference>
<evidence type="ECO:0000259" key="9">
    <source>
        <dbReference type="Pfam" id="PF04413"/>
    </source>
</evidence>
<dbReference type="GO" id="GO:0009244">
    <property type="term" value="P:lipopolysaccharide core region biosynthetic process"/>
    <property type="evidence" value="ECO:0007669"/>
    <property type="project" value="UniProtKB-UniRule"/>
</dbReference>
<organism evidence="10 11">
    <name type="scientific">Thalassovita gelatinovora</name>
    <name type="common">Thalassobius gelatinovorus</name>
    <dbReference type="NCBI Taxonomy" id="53501"/>
    <lineage>
        <taxon>Bacteria</taxon>
        <taxon>Pseudomonadati</taxon>
        <taxon>Pseudomonadota</taxon>
        <taxon>Alphaproteobacteria</taxon>
        <taxon>Rhodobacterales</taxon>
        <taxon>Roseobacteraceae</taxon>
        <taxon>Thalassovita</taxon>
    </lineage>
</organism>
<evidence type="ECO:0000256" key="3">
    <source>
        <dbReference type="ARBA" id="ARBA00012621"/>
    </source>
</evidence>
<comment type="pathway">
    <text evidence="2 8">Bacterial outer membrane biogenesis; LPS core biosynthesis.</text>
</comment>
<name>A0A0N7LUG4_THAGE</name>